<dbReference type="InterPro" id="IPR036188">
    <property type="entry name" value="FAD/NAD-bd_sf"/>
</dbReference>
<dbReference type="PANTHER" id="PTHR11552">
    <property type="entry name" value="GLUCOSE-METHANOL-CHOLINE GMC OXIDOREDUCTASE"/>
    <property type="match status" value="1"/>
</dbReference>
<evidence type="ECO:0000313" key="8">
    <source>
        <dbReference type="Proteomes" id="UP001148838"/>
    </source>
</evidence>
<dbReference type="SUPFAM" id="SSF51905">
    <property type="entry name" value="FAD/NAD(P)-binding domain"/>
    <property type="match status" value="1"/>
</dbReference>
<dbReference type="PANTHER" id="PTHR11552:SF147">
    <property type="entry name" value="CHOLINE DEHYDROGENASE, MITOCHONDRIAL"/>
    <property type="match status" value="1"/>
</dbReference>
<keyword evidence="3 5" id="KW-0285">Flavoprotein</keyword>
<comment type="similarity">
    <text evidence="2 5">Belongs to the GMC oxidoreductase family.</text>
</comment>
<sequence length="596" mass="66726">MYPEDTSTFAEKYDFIIVGSGSAGSVVANRLSEVSDWNILLLEAGGDPPISSEFPSLLFSIQKSDADWQYRTVPQEHGCQGMKEKRCLWPRGKLLGGTSNLNAMIYTRGNKRDYNNWAAAGNKGWSYEEVLPYFRKSEDFKYHEEGTEGHEDYSSEYHSSGGFLSVQPFTYKSPIMQGLVDAVKEKGYTFGDRNGKTQSGFTLQHGTIVNGTRENTAKAFLSPIKDRKNFHVAKFAHVTKILIDPTTKTVVGVEFDKNGKKHSVRCSKEVILSAGTVNSAQLLMLSGIGPREHLEELGIPVIAELNVGGNLQDHLMTLAPIFKFNRTRPYPVNPIKVLDDTYDFLIHRRGPLTSVDLFHLLGFVSTKFAHLDVPGSSPESVDELDFPDVQFQYNRFHLQDTESSKIFSDSIGYTDDVYEAMFGIPNSEAEIFFPLVILQRPKSRGYIKLKSKDPKEQPVINPKYLSDPRDVQTLVEGIKLIIEILDSETLKQKFETEMSTTKIPGCEDKNIDSDDYWSCVVKKVTTTIYHPVGTCKMGPRSDPDAVVDSTLKVHDIKGLRVIDGSIMPTIVSGNTQAPIIMVAERGTDFVKDEWLK</sequence>
<organism evidence="7 8">
    <name type="scientific">Periplaneta americana</name>
    <name type="common">American cockroach</name>
    <name type="synonym">Blatta americana</name>
    <dbReference type="NCBI Taxonomy" id="6978"/>
    <lineage>
        <taxon>Eukaryota</taxon>
        <taxon>Metazoa</taxon>
        <taxon>Ecdysozoa</taxon>
        <taxon>Arthropoda</taxon>
        <taxon>Hexapoda</taxon>
        <taxon>Insecta</taxon>
        <taxon>Pterygota</taxon>
        <taxon>Neoptera</taxon>
        <taxon>Polyneoptera</taxon>
        <taxon>Dictyoptera</taxon>
        <taxon>Blattodea</taxon>
        <taxon>Blattoidea</taxon>
        <taxon>Blattidae</taxon>
        <taxon>Blattinae</taxon>
        <taxon>Periplaneta</taxon>
    </lineage>
</organism>
<evidence type="ECO:0000313" key="7">
    <source>
        <dbReference type="EMBL" id="KAJ4426635.1"/>
    </source>
</evidence>
<dbReference type="Proteomes" id="UP001148838">
    <property type="component" value="Unassembled WGS sequence"/>
</dbReference>
<accession>A0ABQ8RYC1</accession>
<reference evidence="7 8" key="1">
    <citation type="journal article" date="2022" name="Allergy">
        <title>Genome assembly and annotation of Periplaneta americana reveal a comprehensive cockroach allergen profile.</title>
        <authorList>
            <person name="Wang L."/>
            <person name="Xiong Q."/>
            <person name="Saelim N."/>
            <person name="Wang L."/>
            <person name="Nong W."/>
            <person name="Wan A.T."/>
            <person name="Shi M."/>
            <person name="Liu X."/>
            <person name="Cao Q."/>
            <person name="Hui J.H.L."/>
            <person name="Sookrung N."/>
            <person name="Leung T.F."/>
            <person name="Tungtrongchitr A."/>
            <person name="Tsui S.K.W."/>
        </authorList>
    </citation>
    <scope>NUCLEOTIDE SEQUENCE [LARGE SCALE GENOMIC DNA]</scope>
    <source>
        <strain evidence="7">PWHHKU_190912</strain>
    </source>
</reference>
<evidence type="ECO:0000256" key="4">
    <source>
        <dbReference type="ARBA" id="ARBA00022827"/>
    </source>
</evidence>
<dbReference type="Gene3D" id="3.50.50.60">
    <property type="entry name" value="FAD/NAD(P)-binding domain"/>
    <property type="match status" value="1"/>
</dbReference>
<dbReference type="EMBL" id="JAJSOF020000039">
    <property type="protein sequence ID" value="KAJ4426635.1"/>
    <property type="molecule type" value="Genomic_DNA"/>
</dbReference>
<dbReference type="Gene3D" id="3.30.560.10">
    <property type="entry name" value="Glucose Oxidase, domain 3"/>
    <property type="match status" value="1"/>
</dbReference>
<dbReference type="InterPro" id="IPR000172">
    <property type="entry name" value="GMC_OxRdtase_N"/>
</dbReference>
<protein>
    <recommendedName>
        <fullName evidence="6">Glucose-methanol-choline oxidoreductase N-terminal domain-containing protein</fullName>
    </recommendedName>
</protein>
<keyword evidence="4 5" id="KW-0274">FAD</keyword>
<keyword evidence="8" id="KW-1185">Reference proteome</keyword>
<dbReference type="PIRSF" id="PIRSF000137">
    <property type="entry name" value="Alcohol_oxidase"/>
    <property type="match status" value="1"/>
</dbReference>
<evidence type="ECO:0000256" key="3">
    <source>
        <dbReference type="ARBA" id="ARBA00022630"/>
    </source>
</evidence>
<comment type="caution">
    <text evidence="7">The sequence shown here is derived from an EMBL/GenBank/DDBJ whole genome shotgun (WGS) entry which is preliminary data.</text>
</comment>
<evidence type="ECO:0000256" key="1">
    <source>
        <dbReference type="ARBA" id="ARBA00001974"/>
    </source>
</evidence>
<gene>
    <name evidence="7" type="ORF">ANN_26433</name>
</gene>
<proteinExistence type="inferred from homology"/>
<dbReference type="InterPro" id="IPR012132">
    <property type="entry name" value="GMC_OxRdtase"/>
</dbReference>
<evidence type="ECO:0000256" key="5">
    <source>
        <dbReference type="RuleBase" id="RU003968"/>
    </source>
</evidence>
<evidence type="ECO:0000256" key="2">
    <source>
        <dbReference type="ARBA" id="ARBA00010790"/>
    </source>
</evidence>
<dbReference type="Pfam" id="PF05199">
    <property type="entry name" value="GMC_oxred_C"/>
    <property type="match status" value="1"/>
</dbReference>
<dbReference type="Pfam" id="PF00732">
    <property type="entry name" value="GMC_oxred_N"/>
    <property type="match status" value="1"/>
</dbReference>
<feature type="domain" description="Glucose-methanol-choline oxidoreductase N-terminal" evidence="6">
    <location>
        <begin position="92"/>
        <end position="115"/>
    </location>
</feature>
<dbReference type="PROSITE" id="PS00623">
    <property type="entry name" value="GMC_OXRED_1"/>
    <property type="match status" value="1"/>
</dbReference>
<dbReference type="SUPFAM" id="SSF54373">
    <property type="entry name" value="FAD-linked reductases, C-terminal domain"/>
    <property type="match status" value="1"/>
</dbReference>
<dbReference type="InterPro" id="IPR007867">
    <property type="entry name" value="GMC_OxRtase_C"/>
</dbReference>
<comment type="cofactor">
    <cofactor evidence="1">
        <name>FAD</name>
        <dbReference type="ChEBI" id="CHEBI:57692"/>
    </cofactor>
</comment>
<name>A0ABQ8RYC1_PERAM</name>
<evidence type="ECO:0000259" key="6">
    <source>
        <dbReference type="PROSITE" id="PS00623"/>
    </source>
</evidence>